<dbReference type="EMBL" id="JADOXO010000048">
    <property type="protein sequence ID" value="KAF9817005.1"/>
    <property type="molecule type" value="Genomic_DNA"/>
</dbReference>
<name>A0A8H7P5H8_9APHY</name>
<reference evidence="1" key="2">
    <citation type="journal article" name="Front. Microbiol.">
        <title>Degradative Capacity of Two Strains of Rhodonia placenta: From Phenotype to Genotype.</title>
        <authorList>
            <person name="Kolle M."/>
            <person name="Horta M.A.C."/>
            <person name="Nowrousian M."/>
            <person name="Ohm R.A."/>
            <person name="Benz J.P."/>
            <person name="Pilgard A."/>
        </authorList>
    </citation>
    <scope>NUCLEOTIDE SEQUENCE</scope>
    <source>
        <strain evidence="1">FPRL280</strain>
    </source>
</reference>
<evidence type="ECO:0000313" key="2">
    <source>
        <dbReference type="Proteomes" id="UP000639403"/>
    </source>
</evidence>
<reference evidence="1" key="1">
    <citation type="submission" date="2020-11" db="EMBL/GenBank/DDBJ databases">
        <authorList>
            <person name="Koelle M."/>
            <person name="Horta M.A.C."/>
            <person name="Nowrousian M."/>
            <person name="Ohm R.A."/>
            <person name="Benz P."/>
            <person name="Pilgard A."/>
        </authorList>
    </citation>
    <scope>NUCLEOTIDE SEQUENCE</scope>
    <source>
        <strain evidence="1">FPRL280</strain>
    </source>
</reference>
<sequence>MTALRKKIGCIFPDTWQAGINHYPVNQTVEKTDKINTRTTSRTASQECATEDGSGLQVIPEAGQNEQNIPAVTVLALHITPGHLANAPDLAMNNVPAPSDQSAMFGITAATMAHPEPSQHNPLACPGILVHSRIVATATNDLEGKALCGARRMMDAAVLSAADVPCIDEIHELWIPPYVNAPPTSMEAGVSDVSSTPRKH</sequence>
<proteinExistence type="predicted"/>
<organism evidence="1 2">
    <name type="scientific">Rhodonia placenta</name>
    <dbReference type="NCBI Taxonomy" id="104341"/>
    <lineage>
        <taxon>Eukaryota</taxon>
        <taxon>Fungi</taxon>
        <taxon>Dikarya</taxon>
        <taxon>Basidiomycota</taxon>
        <taxon>Agaricomycotina</taxon>
        <taxon>Agaricomycetes</taxon>
        <taxon>Polyporales</taxon>
        <taxon>Adustoporiaceae</taxon>
        <taxon>Rhodonia</taxon>
    </lineage>
</organism>
<evidence type="ECO:0000313" key="1">
    <source>
        <dbReference type="EMBL" id="KAF9817005.1"/>
    </source>
</evidence>
<dbReference type="Proteomes" id="UP000639403">
    <property type="component" value="Unassembled WGS sequence"/>
</dbReference>
<gene>
    <name evidence="1" type="ORF">IEO21_03679</name>
</gene>
<comment type="caution">
    <text evidence="1">The sequence shown here is derived from an EMBL/GenBank/DDBJ whole genome shotgun (WGS) entry which is preliminary data.</text>
</comment>
<accession>A0A8H7P5H8</accession>
<dbReference type="AlphaFoldDB" id="A0A8H7P5H8"/>
<protein>
    <submittedName>
        <fullName evidence="1">Uncharacterized protein</fullName>
    </submittedName>
</protein>